<dbReference type="PROSITE" id="PS50943">
    <property type="entry name" value="HTH_CROC1"/>
    <property type="match status" value="1"/>
</dbReference>
<evidence type="ECO:0000313" key="2">
    <source>
        <dbReference type="EMBL" id="MBP0437977.1"/>
    </source>
</evidence>
<accession>A0A8J7UK38</accession>
<dbReference type="SMART" id="SM00530">
    <property type="entry name" value="HTH_XRE"/>
    <property type="match status" value="2"/>
</dbReference>
<gene>
    <name evidence="2" type="ORF">J5Y06_04875</name>
</gene>
<protein>
    <submittedName>
        <fullName evidence="2">Helix-turn-helix transcriptional regulator</fullName>
    </submittedName>
</protein>
<dbReference type="CDD" id="cd00093">
    <property type="entry name" value="HTH_XRE"/>
    <property type="match status" value="1"/>
</dbReference>
<dbReference type="EMBL" id="JAGIYY010000001">
    <property type="protein sequence ID" value="MBP0437977.1"/>
    <property type="molecule type" value="Genomic_DNA"/>
</dbReference>
<dbReference type="RefSeq" id="WP_209333922.1">
    <property type="nucleotide sequence ID" value="NZ_JAGIYY010000001.1"/>
</dbReference>
<keyword evidence="3" id="KW-1185">Reference proteome</keyword>
<dbReference type="InterPro" id="IPR010982">
    <property type="entry name" value="Lambda_DNA-bd_dom_sf"/>
</dbReference>
<dbReference type="SUPFAM" id="SSF47413">
    <property type="entry name" value="lambda repressor-like DNA-binding domains"/>
    <property type="match status" value="1"/>
</dbReference>
<dbReference type="Pfam" id="PF01381">
    <property type="entry name" value="HTH_3"/>
    <property type="match status" value="1"/>
</dbReference>
<proteinExistence type="predicted"/>
<name>A0A8J7UK38_9HYPH</name>
<sequence>MLVPNELLRAARIAADLSQIELAAAAGLDKGTVVRSEANERMTQATLAALRDALVACGMTFEPSAGDLGPGLRLPPGNESELSVLTAAADAIGLSVDETAAAAKLSGRTLVRARSAGSASAKTLSALRAALEKKGVLFVEADGGHGAGFRIPLSMLSRDDLRF</sequence>
<organism evidence="2 3">
    <name type="scientific">Tianweitania sediminis</name>
    <dbReference type="NCBI Taxonomy" id="1502156"/>
    <lineage>
        <taxon>Bacteria</taxon>
        <taxon>Pseudomonadati</taxon>
        <taxon>Pseudomonadota</taxon>
        <taxon>Alphaproteobacteria</taxon>
        <taxon>Hyphomicrobiales</taxon>
        <taxon>Phyllobacteriaceae</taxon>
        <taxon>Tianweitania</taxon>
    </lineage>
</organism>
<dbReference type="InterPro" id="IPR001387">
    <property type="entry name" value="Cro/C1-type_HTH"/>
</dbReference>
<comment type="caution">
    <text evidence="2">The sequence shown here is derived from an EMBL/GenBank/DDBJ whole genome shotgun (WGS) entry which is preliminary data.</text>
</comment>
<evidence type="ECO:0000313" key="3">
    <source>
        <dbReference type="Proteomes" id="UP000666240"/>
    </source>
</evidence>
<dbReference type="Gene3D" id="1.10.260.40">
    <property type="entry name" value="lambda repressor-like DNA-binding domains"/>
    <property type="match status" value="2"/>
</dbReference>
<dbReference type="AlphaFoldDB" id="A0A8J7UK38"/>
<dbReference type="GO" id="GO:0003677">
    <property type="term" value="F:DNA binding"/>
    <property type="evidence" value="ECO:0007669"/>
    <property type="project" value="InterPro"/>
</dbReference>
<feature type="domain" description="HTH cro/C1-type" evidence="1">
    <location>
        <begin position="8"/>
        <end position="68"/>
    </location>
</feature>
<reference evidence="2" key="1">
    <citation type="submission" date="2021-03" db="EMBL/GenBank/DDBJ databases">
        <title>Genome sequencing and assembly of Tianweitania sediminis.</title>
        <authorList>
            <person name="Chhetri G."/>
        </authorList>
    </citation>
    <scope>NUCLEOTIDE SEQUENCE</scope>
    <source>
        <strain evidence="2">Z8</strain>
    </source>
</reference>
<dbReference type="Proteomes" id="UP000666240">
    <property type="component" value="Unassembled WGS sequence"/>
</dbReference>
<evidence type="ECO:0000259" key="1">
    <source>
        <dbReference type="PROSITE" id="PS50943"/>
    </source>
</evidence>